<sequence length="54" mass="5989">MSHTIDFIRSLFRAEAPAAARNDGDLWALFQMSRGRDSVSPAVLRKLAERAASK</sequence>
<dbReference type="Proteomes" id="UP000198639">
    <property type="component" value="Unassembled WGS sequence"/>
</dbReference>
<dbReference type="RefSeq" id="WP_177207733.1">
    <property type="nucleotide sequence ID" value="NZ_FOLD01000011.1"/>
</dbReference>
<organism evidence="1 2">
    <name type="scientific">Massilia yuzhufengensis</name>
    <dbReference type="NCBI Taxonomy" id="1164594"/>
    <lineage>
        <taxon>Bacteria</taxon>
        <taxon>Pseudomonadati</taxon>
        <taxon>Pseudomonadota</taxon>
        <taxon>Betaproteobacteria</taxon>
        <taxon>Burkholderiales</taxon>
        <taxon>Oxalobacteraceae</taxon>
        <taxon>Telluria group</taxon>
        <taxon>Massilia</taxon>
    </lineage>
</organism>
<protein>
    <submittedName>
        <fullName evidence="1">Uncharacterized protein</fullName>
    </submittedName>
</protein>
<proteinExistence type="predicted"/>
<evidence type="ECO:0000313" key="2">
    <source>
        <dbReference type="Proteomes" id="UP000198639"/>
    </source>
</evidence>
<dbReference type="STRING" id="1164594.SAMN05216204_111144"/>
<accession>A0A1I1N3B6</accession>
<reference evidence="2" key="1">
    <citation type="submission" date="2016-10" db="EMBL/GenBank/DDBJ databases">
        <authorList>
            <person name="Varghese N."/>
            <person name="Submissions S."/>
        </authorList>
    </citation>
    <scope>NUCLEOTIDE SEQUENCE [LARGE SCALE GENOMIC DNA]</scope>
    <source>
        <strain evidence="2">CGMCC 1.12041</strain>
    </source>
</reference>
<name>A0A1I1N3B6_9BURK</name>
<keyword evidence="2" id="KW-1185">Reference proteome</keyword>
<dbReference type="EMBL" id="FOLD01000011">
    <property type="protein sequence ID" value="SFC88290.1"/>
    <property type="molecule type" value="Genomic_DNA"/>
</dbReference>
<dbReference type="AlphaFoldDB" id="A0A1I1N3B6"/>
<gene>
    <name evidence="1" type="ORF">SAMN05216204_111144</name>
</gene>
<evidence type="ECO:0000313" key="1">
    <source>
        <dbReference type="EMBL" id="SFC88290.1"/>
    </source>
</evidence>